<reference evidence="15 16" key="1">
    <citation type="submission" date="2015-11" db="EMBL/GenBank/DDBJ databases">
        <title>Whole-Genome Sequence of Candidatus Oderbacter manganicum from the National Park Lower Oder Valley, Germany.</title>
        <authorList>
            <person name="Braun B."/>
            <person name="Liere K."/>
            <person name="Szewzyk U."/>
        </authorList>
    </citation>
    <scope>NUCLEOTIDE SEQUENCE [LARGE SCALE GENOMIC DNA]</scope>
    <source>
        <strain evidence="15 16">OTSz_A_272</strain>
    </source>
</reference>
<dbReference type="STRING" id="1759059.ATE48_01005"/>
<comment type="similarity">
    <text evidence="3 13">Belongs to the homoserine dehydrogenase family.</text>
</comment>
<proteinExistence type="inferred from homology"/>
<dbReference type="SUPFAM" id="SSF51735">
    <property type="entry name" value="NAD(P)-binding Rossmann-fold domains"/>
    <property type="match status" value="1"/>
</dbReference>
<dbReference type="Gene3D" id="3.30.360.10">
    <property type="entry name" value="Dihydrodipicolinate Reductase, domain 2"/>
    <property type="match status" value="1"/>
</dbReference>
<accession>A0A1B1ADG8</accession>
<dbReference type="InterPro" id="IPR002912">
    <property type="entry name" value="ACT_dom"/>
</dbReference>
<feature type="binding site" evidence="12">
    <location>
        <position position="102"/>
    </location>
    <ligand>
        <name>NADPH</name>
        <dbReference type="ChEBI" id="CHEBI:57783"/>
    </ligand>
</feature>
<dbReference type="Gene3D" id="3.40.50.720">
    <property type="entry name" value="NAD(P)-binding Rossmann-like Domain"/>
    <property type="match status" value="1"/>
</dbReference>
<dbReference type="GO" id="GO:0004412">
    <property type="term" value="F:homoserine dehydrogenase activity"/>
    <property type="evidence" value="ECO:0007669"/>
    <property type="project" value="UniProtKB-EC"/>
</dbReference>
<feature type="domain" description="ACT" evidence="14">
    <location>
        <begin position="345"/>
        <end position="420"/>
    </location>
</feature>
<dbReference type="Gene3D" id="3.30.70.260">
    <property type="match status" value="1"/>
</dbReference>
<dbReference type="GO" id="GO:0009088">
    <property type="term" value="P:threonine biosynthetic process"/>
    <property type="evidence" value="ECO:0007669"/>
    <property type="project" value="UniProtKB-UniPathway"/>
</dbReference>
<evidence type="ECO:0000256" key="13">
    <source>
        <dbReference type="RuleBase" id="RU004171"/>
    </source>
</evidence>
<feature type="binding site" evidence="12">
    <location>
        <position position="187"/>
    </location>
    <ligand>
        <name>L-homoserine</name>
        <dbReference type="ChEBI" id="CHEBI:57476"/>
    </ligand>
</feature>
<dbReference type="CDD" id="cd04881">
    <property type="entry name" value="ACT_HSDH-Hom"/>
    <property type="match status" value="1"/>
</dbReference>
<dbReference type="PANTHER" id="PTHR43331">
    <property type="entry name" value="HOMOSERINE DEHYDROGENASE"/>
    <property type="match status" value="1"/>
</dbReference>
<dbReference type="Proteomes" id="UP000092498">
    <property type="component" value="Chromosome"/>
</dbReference>
<dbReference type="EMBL" id="CP013244">
    <property type="protein sequence ID" value="ANP44599.1"/>
    <property type="molecule type" value="Genomic_DNA"/>
</dbReference>
<keyword evidence="10" id="KW-0486">Methionine biosynthesis</keyword>
<dbReference type="RefSeq" id="WP_066766959.1">
    <property type="nucleotide sequence ID" value="NZ_CP013244.1"/>
</dbReference>
<dbReference type="InterPro" id="IPR045865">
    <property type="entry name" value="ACT-like_dom_sf"/>
</dbReference>
<dbReference type="PROSITE" id="PS01042">
    <property type="entry name" value="HOMOSER_DHGENASE"/>
    <property type="match status" value="1"/>
</dbReference>
<keyword evidence="6" id="KW-0028">Amino-acid biosynthesis</keyword>
<evidence type="ECO:0000256" key="1">
    <source>
        <dbReference type="ARBA" id="ARBA00005056"/>
    </source>
</evidence>
<evidence type="ECO:0000256" key="7">
    <source>
        <dbReference type="ARBA" id="ARBA00022697"/>
    </source>
</evidence>
<dbReference type="InParanoid" id="A0A1B1ADG8"/>
<dbReference type="InterPro" id="IPR005106">
    <property type="entry name" value="Asp/hSer_DH_NAD-bd"/>
</dbReference>
<dbReference type="SUPFAM" id="SSF55347">
    <property type="entry name" value="Glyceraldehyde-3-phosphate dehydrogenase-like, C-terminal domain"/>
    <property type="match status" value="1"/>
</dbReference>
<gene>
    <name evidence="15" type="ORF">ATE48_01005</name>
</gene>
<dbReference type="AlphaFoldDB" id="A0A1B1ADG8"/>
<keyword evidence="9" id="KW-0560">Oxidoreductase</keyword>
<dbReference type="InterPro" id="IPR001342">
    <property type="entry name" value="HDH_cat"/>
</dbReference>
<evidence type="ECO:0000256" key="9">
    <source>
        <dbReference type="ARBA" id="ARBA00023002"/>
    </source>
</evidence>
<evidence type="ECO:0000313" key="16">
    <source>
        <dbReference type="Proteomes" id="UP000092498"/>
    </source>
</evidence>
<comment type="pathway">
    <text evidence="2">Amino-acid biosynthesis; L-methionine biosynthesis via de novo pathway; L-homoserine from L-aspartate: step 3/3.</text>
</comment>
<keyword evidence="7" id="KW-0791">Threonine biosynthesis</keyword>
<evidence type="ECO:0000256" key="12">
    <source>
        <dbReference type="PIRSR" id="PIRSR000098-2"/>
    </source>
</evidence>
<evidence type="ECO:0000256" key="2">
    <source>
        <dbReference type="ARBA" id="ARBA00005062"/>
    </source>
</evidence>
<dbReference type="PROSITE" id="PS51671">
    <property type="entry name" value="ACT"/>
    <property type="match status" value="1"/>
</dbReference>
<evidence type="ECO:0000256" key="11">
    <source>
        <dbReference type="PIRSR" id="PIRSR000098-1"/>
    </source>
</evidence>
<dbReference type="OrthoDB" id="9808167at2"/>
<dbReference type="InterPro" id="IPR016204">
    <property type="entry name" value="HDH"/>
</dbReference>
<evidence type="ECO:0000259" key="14">
    <source>
        <dbReference type="PROSITE" id="PS51671"/>
    </source>
</evidence>
<protein>
    <recommendedName>
        <fullName evidence="5">Homoserine dehydrogenase</fullName>
        <ecNumber evidence="4">1.1.1.3</ecNumber>
    </recommendedName>
</protein>
<evidence type="ECO:0000256" key="3">
    <source>
        <dbReference type="ARBA" id="ARBA00006753"/>
    </source>
</evidence>
<comment type="pathway">
    <text evidence="1">Amino-acid biosynthesis; L-threonine biosynthesis; L-threonine from L-aspartate: step 3/5.</text>
</comment>
<dbReference type="PANTHER" id="PTHR43331:SF1">
    <property type="entry name" value="HOMOSERINE DEHYDROGENASE"/>
    <property type="match status" value="1"/>
</dbReference>
<dbReference type="Pfam" id="PF01842">
    <property type="entry name" value="ACT"/>
    <property type="match status" value="1"/>
</dbReference>
<keyword evidence="16" id="KW-1185">Reference proteome</keyword>
<dbReference type="UniPathway" id="UPA00050">
    <property type="reaction ID" value="UER00063"/>
</dbReference>
<evidence type="ECO:0000256" key="8">
    <source>
        <dbReference type="ARBA" id="ARBA00022857"/>
    </source>
</evidence>
<dbReference type="Pfam" id="PF03447">
    <property type="entry name" value="NAD_binding_3"/>
    <property type="match status" value="1"/>
</dbReference>
<evidence type="ECO:0000256" key="4">
    <source>
        <dbReference type="ARBA" id="ARBA00013213"/>
    </source>
</evidence>
<sequence length="431" mass="45047">MTRLRVGIAGLGTVGRGVVKLFADGASRLNEKMQLVAVSARNAGQDRGVDLTPYRWFDDPVALAADPSVDVFVELIGGADGAAKVAVETALARGAHVVTANKALVALHGAHLVERSERTGAKLLFEAAVGGGVPMVKALKESVAGSRASSVAGILNGTCNYILTEMENSGRSFEAVLTEAQAMGYAEADPTTDVGGFDAAHKLTILSAIAFGTRPDYGHVQIQGIERVTLTDIRLAGKLGYRIKLIAKGALADGAVEMHVRPALLSYDHPLANVSGSLNALVVDAEPSGQLTFIGRGAGEGPTAASVASDLIDLAEGRAGFAFGKPLAQLAEAPRGSPTERGRYYLRLMVQDRPGVVAAISDRLAHEEISIESFLQMPVHGGPAVPIVLTTQTCARPRMELAVRAIEALDVCAEPPLLMPVEHSGARWGRS</sequence>
<dbReference type="UniPathway" id="UPA00051">
    <property type="reaction ID" value="UER00465"/>
</dbReference>
<dbReference type="FunFam" id="3.30.360.10:FF:000005">
    <property type="entry name" value="Homoserine dehydrogenase"/>
    <property type="match status" value="1"/>
</dbReference>
<feature type="active site" description="Proton donor" evidence="11">
    <location>
        <position position="202"/>
    </location>
</feature>
<dbReference type="Pfam" id="PF00742">
    <property type="entry name" value="Homoserine_dh"/>
    <property type="match status" value="1"/>
</dbReference>
<evidence type="ECO:0000256" key="6">
    <source>
        <dbReference type="ARBA" id="ARBA00022605"/>
    </source>
</evidence>
<name>A0A1B1ADG8_9PROT</name>
<evidence type="ECO:0000313" key="15">
    <source>
        <dbReference type="EMBL" id="ANP44599.1"/>
    </source>
</evidence>
<dbReference type="KEGG" id="cbot:ATE48_01005"/>
<dbReference type="NCBIfam" id="NF004976">
    <property type="entry name" value="PRK06349.1"/>
    <property type="match status" value="1"/>
</dbReference>
<organism evidence="15 16">
    <name type="scientific">Candidatus Viadribacter manganicus</name>
    <dbReference type="NCBI Taxonomy" id="1759059"/>
    <lineage>
        <taxon>Bacteria</taxon>
        <taxon>Pseudomonadati</taxon>
        <taxon>Pseudomonadota</taxon>
        <taxon>Alphaproteobacteria</taxon>
        <taxon>Hyphomonadales</taxon>
        <taxon>Hyphomonadaceae</taxon>
        <taxon>Candidatus Viadribacter</taxon>
    </lineage>
</organism>
<dbReference type="PIRSF" id="PIRSF000098">
    <property type="entry name" value="Homoser_dehydrog"/>
    <property type="match status" value="1"/>
</dbReference>
<dbReference type="GO" id="GO:0009086">
    <property type="term" value="P:methionine biosynthetic process"/>
    <property type="evidence" value="ECO:0007669"/>
    <property type="project" value="UniProtKB-KW"/>
</dbReference>
<evidence type="ECO:0000256" key="10">
    <source>
        <dbReference type="ARBA" id="ARBA00023167"/>
    </source>
</evidence>
<dbReference type="EC" id="1.1.1.3" evidence="4"/>
<dbReference type="GO" id="GO:0050661">
    <property type="term" value="F:NADP binding"/>
    <property type="evidence" value="ECO:0007669"/>
    <property type="project" value="InterPro"/>
</dbReference>
<evidence type="ECO:0000256" key="5">
    <source>
        <dbReference type="ARBA" id="ARBA00013376"/>
    </source>
</evidence>
<dbReference type="InterPro" id="IPR019811">
    <property type="entry name" value="HDH_CS"/>
</dbReference>
<dbReference type="InterPro" id="IPR036291">
    <property type="entry name" value="NAD(P)-bd_dom_sf"/>
</dbReference>
<dbReference type="SUPFAM" id="SSF55021">
    <property type="entry name" value="ACT-like"/>
    <property type="match status" value="1"/>
</dbReference>
<keyword evidence="8 12" id="KW-0521">NADP</keyword>